<dbReference type="EMBL" id="KV454292">
    <property type="protein sequence ID" value="ODQ74494.1"/>
    <property type="molecule type" value="Genomic_DNA"/>
</dbReference>
<keyword evidence="3" id="KW-1278">Translocase</keyword>
<reference evidence="7 8" key="1">
    <citation type="journal article" date="2016" name="Proc. Natl. Acad. Sci. U.S.A.">
        <title>Comparative genomics of biotechnologically important yeasts.</title>
        <authorList>
            <person name="Riley R."/>
            <person name="Haridas S."/>
            <person name="Wolfe K.H."/>
            <person name="Lopes M.R."/>
            <person name="Hittinger C.T."/>
            <person name="Goeker M."/>
            <person name="Salamov A.A."/>
            <person name="Wisecaver J.H."/>
            <person name="Long T.M."/>
            <person name="Calvey C.H."/>
            <person name="Aerts A.L."/>
            <person name="Barry K.W."/>
            <person name="Choi C."/>
            <person name="Clum A."/>
            <person name="Coughlan A.Y."/>
            <person name="Deshpande S."/>
            <person name="Douglass A.P."/>
            <person name="Hanson S.J."/>
            <person name="Klenk H.-P."/>
            <person name="LaButti K.M."/>
            <person name="Lapidus A."/>
            <person name="Lindquist E.A."/>
            <person name="Lipzen A.M."/>
            <person name="Meier-Kolthoff J.P."/>
            <person name="Ohm R.A."/>
            <person name="Otillar R.P."/>
            <person name="Pangilinan J.L."/>
            <person name="Peng Y."/>
            <person name="Rokas A."/>
            <person name="Rosa C.A."/>
            <person name="Scheuner C."/>
            <person name="Sibirny A.A."/>
            <person name="Slot J.C."/>
            <person name="Stielow J.B."/>
            <person name="Sun H."/>
            <person name="Kurtzman C.P."/>
            <person name="Blackwell M."/>
            <person name="Grigoriev I.V."/>
            <person name="Jeffries T.W."/>
        </authorList>
    </citation>
    <scope>NUCLEOTIDE SEQUENCE [LARGE SCALE GENOMIC DNA]</scope>
    <source>
        <strain evidence="7 8">NRRL Y-11557</strain>
    </source>
</reference>
<dbReference type="OrthoDB" id="432719at2759"/>
<keyword evidence="2 6" id="KW-0812">Transmembrane</keyword>
<evidence type="ECO:0000256" key="5">
    <source>
        <dbReference type="ARBA" id="ARBA00023136"/>
    </source>
</evidence>
<evidence type="ECO:0000256" key="1">
    <source>
        <dbReference type="ARBA" id="ARBA00004370"/>
    </source>
</evidence>
<evidence type="ECO:0000313" key="8">
    <source>
        <dbReference type="Proteomes" id="UP000094385"/>
    </source>
</evidence>
<accession>A0A1E3QAG6</accession>
<dbReference type="GO" id="GO:0055070">
    <property type="term" value="P:copper ion homeostasis"/>
    <property type="evidence" value="ECO:0007669"/>
    <property type="project" value="TreeGrafter"/>
</dbReference>
<proteinExistence type="predicted"/>
<keyword evidence="5 6" id="KW-0472">Membrane</keyword>
<dbReference type="AlphaFoldDB" id="A0A1E3QAG6"/>
<name>A0A1E3QAG6_LIPST</name>
<dbReference type="PANTHER" id="PTHR43520:SF32">
    <property type="entry name" value="COPPER RESISTANCE P-TYPE ATPASE (EUROFUNG)"/>
    <property type="match status" value="1"/>
</dbReference>
<dbReference type="GO" id="GO:0005507">
    <property type="term" value="F:copper ion binding"/>
    <property type="evidence" value="ECO:0007669"/>
    <property type="project" value="TreeGrafter"/>
</dbReference>
<keyword evidence="8" id="KW-1185">Reference proteome</keyword>
<dbReference type="GO" id="GO:0043682">
    <property type="term" value="F:P-type divalent copper transporter activity"/>
    <property type="evidence" value="ECO:0007669"/>
    <property type="project" value="TreeGrafter"/>
</dbReference>
<sequence>MEPCIANVHLHLVSVKFPANDDIGGWTVWSLEFAISVFVVACPCGIGLAAPTALFVGIGIAEKYGILPRGGGEAFGAQVDVVVFDKTGTLTEGGAPRITDTTFVIPECQLIAIQIASGFG</sequence>
<keyword evidence="4 6" id="KW-1133">Transmembrane helix</keyword>
<comment type="subcellular location">
    <subcellularLocation>
        <location evidence="1">Membrane</location>
    </subcellularLocation>
</comment>
<gene>
    <name evidence="7" type="ORF">LIPSTDRAFT_255545</name>
</gene>
<dbReference type="GO" id="GO:0016020">
    <property type="term" value="C:membrane"/>
    <property type="evidence" value="ECO:0007669"/>
    <property type="project" value="UniProtKB-SubCell"/>
</dbReference>
<dbReference type="STRING" id="675824.A0A1E3QAG6"/>
<feature type="transmembrane region" description="Helical" evidence="6">
    <location>
        <begin position="33"/>
        <end position="60"/>
    </location>
</feature>
<evidence type="ECO:0000313" key="7">
    <source>
        <dbReference type="EMBL" id="ODQ74494.1"/>
    </source>
</evidence>
<evidence type="ECO:0000256" key="3">
    <source>
        <dbReference type="ARBA" id="ARBA00022967"/>
    </source>
</evidence>
<dbReference type="PANTHER" id="PTHR43520">
    <property type="entry name" value="ATP7, ISOFORM B"/>
    <property type="match status" value="1"/>
</dbReference>
<dbReference type="PROSITE" id="PS00154">
    <property type="entry name" value="ATPASE_E1_E2"/>
    <property type="match status" value="1"/>
</dbReference>
<evidence type="ECO:0000256" key="4">
    <source>
        <dbReference type="ARBA" id="ARBA00022989"/>
    </source>
</evidence>
<protein>
    <recommendedName>
        <fullName evidence="9">HMA domain-containing protein</fullName>
    </recommendedName>
</protein>
<organism evidence="7 8">
    <name type="scientific">Lipomyces starkeyi NRRL Y-11557</name>
    <dbReference type="NCBI Taxonomy" id="675824"/>
    <lineage>
        <taxon>Eukaryota</taxon>
        <taxon>Fungi</taxon>
        <taxon>Dikarya</taxon>
        <taxon>Ascomycota</taxon>
        <taxon>Saccharomycotina</taxon>
        <taxon>Lipomycetes</taxon>
        <taxon>Lipomycetales</taxon>
        <taxon>Lipomycetaceae</taxon>
        <taxon>Lipomyces</taxon>
    </lineage>
</organism>
<evidence type="ECO:0000256" key="6">
    <source>
        <dbReference type="SAM" id="Phobius"/>
    </source>
</evidence>
<dbReference type="InterPro" id="IPR018303">
    <property type="entry name" value="ATPase_P-typ_P_site"/>
</dbReference>
<dbReference type="Proteomes" id="UP000094385">
    <property type="component" value="Unassembled WGS sequence"/>
</dbReference>
<evidence type="ECO:0008006" key="9">
    <source>
        <dbReference type="Google" id="ProtNLM"/>
    </source>
</evidence>
<evidence type="ECO:0000256" key="2">
    <source>
        <dbReference type="ARBA" id="ARBA00022692"/>
    </source>
</evidence>